<dbReference type="GO" id="GO:0019343">
    <property type="term" value="P:cysteine biosynthetic process via cystathionine"/>
    <property type="evidence" value="ECO:0007669"/>
    <property type="project" value="InterPro"/>
</dbReference>
<dbReference type="InterPro" id="IPR050214">
    <property type="entry name" value="Cys_Synth/Cystath_Beta-Synth"/>
</dbReference>
<dbReference type="Proteomes" id="UP000285376">
    <property type="component" value="Unassembled WGS sequence"/>
</dbReference>
<keyword evidence="7 13" id="KW-0456">Lyase</keyword>
<dbReference type="UniPathway" id="UPA00136">
    <property type="reaction ID" value="UER00201"/>
</dbReference>
<dbReference type="InterPro" id="IPR000644">
    <property type="entry name" value="CBS_dom"/>
</dbReference>
<evidence type="ECO:0000256" key="11">
    <source>
        <dbReference type="PROSITE-ProRule" id="PRU00703"/>
    </source>
</evidence>
<evidence type="ECO:0000256" key="1">
    <source>
        <dbReference type="ARBA" id="ARBA00001933"/>
    </source>
</evidence>
<evidence type="ECO:0000256" key="10">
    <source>
        <dbReference type="NCBIfam" id="TIGR01137"/>
    </source>
</evidence>
<comment type="similarity">
    <text evidence="3">Belongs to the cysteine synthase/cystathionine beta-synthase family.</text>
</comment>
<evidence type="ECO:0000256" key="4">
    <source>
        <dbReference type="ARBA" id="ARBA00012041"/>
    </source>
</evidence>
<evidence type="ECO:0000256" key="6">
    <source>
        <dbReference type="ARBA" id="ARBA00023122"/>
    </source>
</evidence>
<evidence type="ECO:0000313" key="13">
    <source>
        <dbReference type="EMBL" id="RHW43014.1"/>
    </source>
</evidence>
<dbReference type="CDD" id="cd04608">
    <property type="entry name" value="CBS_pair_CBS"/>
    <property type="match status" value="1"/>
</dbReference>
<evidence type="ECO:0000256" key="2">
    <source>
        <dbReference type="ARBA" id="ARBA00005003"/>
    </source>
</evidence>
<dbReference type="AlphaFoldDB" id="A0A417YZ63"/>
<organism evidence="13 14">
    <name type="scientific">Dermacoccus abyssi</name>
    <dbReference type="NCBI Taxonomy" id="322596"/>
    <lineage>
        <taxon>Bacteria</taxon>
        <taxon>Bacillati</taxon>
        <taxon>Actinomycetota</taxon>
        <taxon>Actinomycetes</taxon>
        <taxon>Micrococcales</taxon>
        <taxon>Dermacoccaceae</taxon>
        <taxon>Dermacoccus</taxon>
    </lineage>
</organism>
<dbReference type="PROSITE" id="PS51371">
    <property type="entry name" value="CBS"/>
    <property type="match status" value="1"/>
</dbReference>
<dbReference type="Pfam" id="PF00291">
    <property type="entry name" value="PALP"/>
    <property type="match status" value="1"/>
</dbReference>
<comment type="cofactor">
    <cofactor evidence="1">
        <name>pyridoxal 5'-phosphate</name>
        <dbReference type="ChEBI" id="CHEBI:597326"/>
    </cofactor>
</comment>
<dbReference type="EMBL" id="QWLM01000027">
    <property type="protein sequence ID" value="RHW43014.1"/>
    <property type="molecule type" value="Genomic_DNA"/>
</dbReference>
<dbReference type="InterPro" id="IPR001216">
    <property type="entry name" value="P-phosphate_BS"/>
</dbReference>
<dbReference type="InterPro" id="IPR046353">
    <property type="entry name" value="CBS_C"/>
</dbReference>
<comment type="catalytic activity">
    <reaction evidence="9">
        <text>L-homocysteine + L-serine = L,L-cystathionine + H2O</text>
        <dbReference type="Rhea" id="RHEA:10112"/>
        <dbReference type="ChEBI" id="CHEBI:15377"/>
        <dbReference type="ChEBI" id="CHEBI:33384"/>
        <dbReference type="ChEBI" id="CHEBI:58161"/>
        <dbReference type="ChEBI" id="CHEBI:58199"/>
        <dbReference type="EC" id="4.2.1.22"/>
    </reaction>
</comment>
<evidence type="ECO:0000256" key="8">
    <source>
        <dbReference type="ARBA" id="ARBA00026192"/>
    </source>
</evidence>
<sequence>MKFSENVADLVGNTPLVKLGPVAREAGVECTVLAKVEYFNPGGSVKDRIALKMIEAAEASGELKPGGTIVEPTSGNTGVGLALVAQRKGYRCIFVCPDKVAKDKMDVLRAYGAEVVVTPTSVAPDHPDSYYSVSDRIVAETPGAWKPNQFFNEFGPQSHYESTGPEIWRDTEGKVTHFVAGAGTGGTITGTGRYLKEISADRPESEGGRVRIIGADPEGSIYSGGSGRPYLVEGVGEDMWPGAYDPSVPDDVIAINDQDAFTMTRALAEKEGLLVGGSSGMAVVGALRVAKDLPADAVVVVLLPDSGRGYMSKIFSDEWMNSYGFVTGGDEKTVGEVLRQKSGDLPDLVHTHPTETIRDAIDIMREYGVSQLPVVAAEPPLMLGEVRGAVSERTLMDLLFAGKAQLADSVVDHLSEGLPLVGRGEPLSAAREALQEEDALLVVEGGRPVGVLTRFDLLEALAK</sequence>
<evidence type="ECO:0000256" key="9">
    <source>
        <dbReference type="ARBA" id="ARBA00047490"/>
    </source>
</evidence>
<dbReference type="CDD" id="cd01561">
    <property type="entry name" value="CBS_like"/>
    <property type="match status" value="1"/>
</dbReference>
<dbReference type="FunFam" id="3.40.50.1100:FF:000003">
    <property type="entry name" value="Cystathionine beta-synthase"/>
    <property type="match status" value="1"/>
</dbReference>
<proteinExistence type="inferred from homology"/>
<dbReference type="NCBIfam" id="TIGR01137">
    <property type="entry name" value="cysta_beta"/>
    <property type="match status" value="1"/>
</dbReference>
<dbReference type="GO" id="GO:0006535">
    <property type="term" value="P:cysteine biosynthetic process from serine"/>
    <property type="evidence" value="ECO:0007669"/>
    <property type="project" value="InterPro"/>
</dbReference>
<evidence type="ECO:0000259" key="12">
    <source>
        <dbReference type="PROSITE" id="PS51371"/>
    </source>
</evidence>
<dbReference type="SUPFAM" id="SSF54631">
    <property type="entry name" value="CBS-domain pair"/>
    <property type="match status" value="1"/>
</dbReference>
<dbReference type="InterPro" id="IPR036052">
    <property type="entry name" value="TrpB-like_PALP_sf"/>
</dbReference>
<dbReference type="FunFam" id="3.40.50.1100:FF:000118">
    <property type="entry name" value="Related to CYS4-cystathionine beta-synthase"/>
    <property type="match status" value="1"/>
</dbReference>
<keyword evidence="5" id="KW-0663">Pyridoxal phosphate</keyword>
<dbReference type="SUPFAM" id="SSF53686">
    <property type="entry name" value="Tryptophan synthase beta subunit-like PLP-dependent enzymes"/>
    <property type="match status" value="1"/>
</dbReference>
<dbReference type="EC" id="4.2.1.22" evidence="4 10"/>
<dbReference type="GO" id="GO:0004122">
    <property type="term" value="F:cystathionine beta-synthase activity"/>
    <property type="evidence" value="ECO:0007669"/>
    <property type="project" value="UniProtKB-UniRule"/>
</dbReference>
<evidence type="ECO:0000256" key="7">
    <source>
        <dbReference type="ARBA" id="ARBA00023239"/>
    </source>
</evidence>
<protein>
    <recommendedName>
        <fullName evidence="8 10">Cystathionine beta-synthase</fullName>
        <ecNumber evidence="4 10">4.2.1.22</ecNumber>
    </recommendedName>
</protein>
<accession>A0A417YZ63</accession>
<dbReference type="GO" id="GO:0005737">
    <property type="term" value="C:cytoplasm"/>
    <property type="evidence" value="ECO:0007669"/>
    <property type="project" value="InterPro"/>
</dbReference>
<comment type="caution">
    <text evidence="13">The sequence shown here is derived from an EMBL/GenBank/DDBJ whole genome shotgun (WGS) entry which is preliminary data.</text>
</comment>
<dbReference type="InterPro" id="IPR046342">
    <property type="entry name" value="CBS_dom_sf"/>
</dbReference>
<evidence type="ECO:0000256" key="3">
    <source>
        <dbReference type="ARBA" id="ARBA00007103"/>
    </source>
</evidence>
<dbReference type="PROSITE" id="PS00901">
    <property type="entry name" value="CYS_SYNTHASE"/>
    <property type="match status" value="1"/>
</dbReference>
<dbReference type="Gene3D" id="3.40.50.1100">
    <property type="match status" value="2"/>
</dbReference>
<dbReference type="GO" id="GO:0016765">
    <property type="term" value="F:transferase activity, transferring alkyl or aryl (other than methyl) groups"/>
    <property type="evidence" value="ECO:0007669"/>
    <property type="project" value="UniProtKB-ARBA"/>
</dbReference>
<dbReference type="Pfam" id="PF00571">
    <property type="entry name" value="CBS"/>
    <property type="match status" value="2"/>
</dbReference>
<dbReference type="SMART" id="SM00116">
    <property type="entry name" value="CBS"/>
    <property type="match status" value="2"/>
</dbReference>
<dbReference type="InterPro" id="IPR005857">
    <property type="entry name" value="Cysta_beta_synth"/>
</dbReference>
<reference evidence="13 14" key="1">
    <citation type="submission" date="2018-08" db="EMBL/GenBank/DDBJ databases">
        <title>Whole genome sequence analysis of Dermacoccus abyssi bacteria isolated from Deep Mariana trench Micromonospora spp reveals genes involved in the environmental adaptation and production of secondary metabolites.</title>
        <authorList>
            <person name="Abdel-Mageed W.M."/>
            <person name="Lehri B."/>
            <person name="Nouioui I."/>
            <person name="Goodfellow I."/>
            <person name="Jaspars M."/>
            <person name="Karlyshev A."/>
        </authorList>
    </citation>
    <scope>NUCLEOTIDE SEQUENCE [LARGE SCALE GENOMIC DNA]</scope>
    <source>
        <strain evidence="13 14">MT1.1</strain>
    </source>
</reference>
<evidence type="ECO:0000256" key="5">
    <source>
        <dbReference type="ARBA" id="ARBA00022898"/>
    </source>
</evidence>
<feature type="domain" description="CBS" evidence="12">
    <location>
        <begin position="344"/>
        <end position="406"/>
    </location>
</feature>
<gene>
    <name evidence="13" type="ORF">D1832_14595</name>
</gene>
<comment type="pathway">
    <text evidence="2">Amino-acid biosynthesis; L-cysteine biosynthesis; L-cysteine from L-homocysteine and L-serine: step 1/2.</text>
</comment>
<dbReference type="PANTHER" id="PTHR10314">
    <property type="entry name" value="CYSTATHIONINE BETA-SYNTHASE"/>
    <property type="match status" value="1"/>
</dbReference>
<dbReference type="RefSeq" id="WP_047311622.1">
    <property type="nucleotide sequence ID" value="NZ_CBCRVH010000026.1"/>
</dbReference>
<dbReference type="InterPro" id="IPR001926">
    <property type="entry name" value="TrpB-like_PALP"/>
</dbReference>
<name>A0A417YZ63_9MICO</name>
<evidence type="ECO:0000313" key="14">
    <source>
        <dbReference type="Proteomes" id="UP000285376"/>
    </source>
</evidence>
<keyword evidence="6 11" id="KW-0129">CBS domain</keyword>
<dbReference type="Gene3D" id="3.10.580.10">
    <property type="entry name" value="CBS-domain"/>
    <property type="match status" value="1"/>
</dbReference>